<keyword evidence="2" id="KW-0645">Protease</keyword>
<dbReference type="PANTHER" id="PTHR21646">
    <property type="entry name" value="UBIQUITIN CARBOXYL-TERMINAL HYDROLASE"/>
    <property type="match status" value="1"/>
</dbReference>
<dbReference type="Gene3D" id="3.90.70.10">
    <property type="entry name" value="Cysteine proteinases"/>
    <property type="match status" value="2"/>
</dbReference>
<reference evidence="2 3" key="1">
    <citation type="journal article" date="2014" name="Genome Biol. Evol.">
        <title>The secreted proteins of Achlya hypogyna and Thraustotheca clavata identify the ancestral oomycete secretome and reveal gene acquisitions by horizontal gene transfer.</title>
        <authorList>
            <person name="Misner I."/>
            <person name="Blouin N."/>
            <person name="Leonard G."/>
            <person name="Richards T.A."/>
            <person name="Lane C.E."/>
        </authorList>
    </citation>
    <scope>NUCLEOTIDE SEQUENCE [LARGE SCALE GENOMIC DNA]</scope>
    <source>
        <strain evidence="2 3">ATCC 48635</strain>
    </source>
</reference>
<dbReference type="PROSITE" id="PS00973">
    <property type="entry name" value="USP_2"/>
    <property type="match status" value="1"/>
</dbReference>
<dbReference type="AlphaFoldDB" id="A0A1V9YFI7"/>
<dbReference type="InterPro" id="IPR028889">
    <property type="entry name" value="USP"/>
</dbReference>
<evidence type="ECO:0000313" key="2">
    <source>
        <dbReference type="EMBL" id="OQR84513.1"/>
    </source>
</evidence>
<gene>
    <name evidence="2" type="ORF">ACHHYP_13303</name>
</gene>
<dbReference type="SUPFAM" id="SSF63748">
    <property type="entry name" value="Tudor/PWWP/MBT"/>
    <property type="match status" value="1"/>
</dbReference>
<evidence type="ECO:0000313" key="3">
    <source>
        <dbReference type="Proteomes" id="UP000243579"/>
    </source>
</evidence>
<feature type="domain" description="USP" evidence="1">
    <location>
        <begin position="454"/>
        <end position="1060"/>
    </location>
</feature>
<dbReference type="CDD" id="cd02674">
    <property type="entry name" value="Peptidase_C19R"/>
    <property type="match status" value="1"/>
</dbReference>
<dbReference type="Pfam" id="PF00443">
    <property type="entry name" value="UCH"/>
    <property type="match status" value="1"/>
</dbReference>
<dbReference type="InterPro" id="IPR050185">
    <property type="entry name" value="Ub_carboxyl-term_hydrolase"/>
</dbReference>
<dbReference type="InterPro" id="IPR018200">
    <property type="entry name" value="USP_CS"/>
</dbReference>
<protein>
    <submittedName>
        <fullName evidence="2">Ubiquitin-specific protease</fullName>
    </submittedName>
</protein>
<proteinExistence type="predicted"/>
<sequence>MEVGHAFYVVPTTGSEDGSALLGESGVGLRRGLAEGKDFQLLSETEWEATKAAGAAHVEIQRHVVVRGSGARAEKVVEVYPLIAQIWVWANGMCTPTAHVGRDGKPYYVAINTTVEVASMKDILWAHMEQHFRDHFSELAASGKADNKAAWDKHIRICAKLRLDGSTWRPLIDPSTELPTLTTSMGAMNLGAPVPNDPEDEDYFHLLIECPFKNSLNASDPRNGMCYLSNVETAGWSLILQVGDYLDAKDSADQWYEARVVAVADETVKVHYMSWSAKFEEVFPKTSSRLAPLHSQTTAWREQLQQGDTVDFRPGENKGLRRDWVQATIVRVVTTVLDKDAPSSLWPPANPRKLIYGKTIRLELAYGQPEITVRIDAMTDNISLAGVHIKAKKPASPVAPARFGHSSASYTALTPPSASYASSYSSSYSSASGYGRPASVYRFGQGKPAVDGVVGLQNLGNTCFLNSVLQCLSNSQPLLAYFLATDPETGEPLYKREINHRNPLGMGGKIATAFAKLLRQLWSGEYTVVSPTNLKFVIGEYAPAFAGYNQQDSQEVLSFILDGLHEDLNRVLDKPYTEPVEPRGRPDEVVAREEWAQYLRRNDSVITDHFMGQLRSHVTCPTCGHESITFDPYMSLSVPVPNQTTVYLMLHPADGGVPTQYGLPVPKEGTVSDAKVALSALSGVPVENLLLATVKQHRITGVCADADDVATLAADGVVAYELELPLDAYECRSATLQAAEGVTTPSPGELALCLVAVQHQMPPISDVLSPVCADDDDDSSYRRNATNHAKARRVQRRLFQTPTVVAFPRAATFAEIHAQVFARVRRLVRADASERPYLLHVTNARVDEILERDVPDTATGGLAPELTRGSLTLTLEWTATGFATGYNDAAPRQVRAHASAEKRQEPTLALRSCFAKFTEREQLGESNTWYCPECKAHVRAFKKFDLYSLPKILLVHLKRFRYAQGAYLLHRDKITSLVTFPIDGLDMNEFVVGPSRGTAPLYDLYAVSEHAGSLGGGHYTAQAKNPRDGRWYSFNDSLTATAEPKDAVTAQAYVLFYLRRDA</sequence>
<dbReference type="PROSITE" id="PS00972">
    <property type="entry name" value="USP_1"/>
    <property type="match status" value="1"/>
</dbReference>
<dbReference type="GO" id="GO:0016579">
    <property type="term" value="P:protein deubiquitination"/>
    <property type="evidence" value="ECO:0007669"/>
    <property type="project" value="InterPro"/>
</dbReference>
<dbReference type="GO" id="GO:0004843">
    <property type="term" value="F:cysteine-type deubiquitinase activity"/>
    <property type="evidence" value="ECO:0007669"/>
    <property type="project" value="InterPro"/>
</dbReference>
<dbReference type="SUPFAM" id="SSF54001">
    <property type="entry name" value="Cysteine proteinases"/>
    <property type="match status" value="1"/>
</dbReference>
<dbReference type="InterPro" id="IPR038765">
    <property type="entry name" value="Papain-like_cys_pep_sf"/>
</dbReference>
<dbReference type="STRING" id="1202772.A0A1V9YFI7"/>
<dbReference type="Gene3D" id="2.30.30.140">
    <property type="match status" value="1"/>
</dbReference>
<dbReference type="PROSITE" id="PS50235">
    <property type="entry name" value="USP_3"/>
    <property type="match status" value="1"/>
</dbReference>
<dbReference type="OrthoDB" id="292964at2759"/>
<keyword evidence="2" id="KW-0378">Hydrolase</keyword>
<keyword evidence="3" id="KW-1185">Reference proteome</keyword>
<accession>A0A1V9YFI7</accession>
<dbReference type="Proteomes" id="UP000243579">
    <property type="component" value="Unassembled WGS sequence"/>
</dbReference>
<name>A0A1V9YFI7_ACHHY</name>
<dbReference type="PANTHER" id="PTHR21646:SF46">
    <property type="entry name" value="UBIQUITIN CARBOXYL-TERMINAL HYDROLASE"/>
    <property type="match status" value="1"/>
</dbReference>
<dbReference type="GO" id="GO:0006508">
    <property type="term" value="P:proteolysis"/>
    <property type="evidence" value="ECO:0007669"/>
    <property type="project" value="UniProtKB-KW"/>
</dbReference>
<dbReference type="EMBL" id="JNBR01001854">
    <property type="protein sequence ID" value="OQR84513.1"/>
    <property type="molecule type" value="Genomic_DNA"/>
</dbReference>
<dbReference type="InterPro" id="IPR001394">
    <property type="entry name" value="Peptidase_C19_UCH"/>
</dbReference>
<organism evidence="2 3">
    <name type="scientific">Achlya hypogyna</name>
    <name type="common">Oomycete</name>
    <name type="synonym">Protoachlya hypogyna</name>
    <dbReference type="NCBI Taxonomy" id="1202772"/>
    <lineage>
        <taxon>Eukaryota</taxon>
        <taxon>Sar</taxon>
        <taxon>Stramenopiles</taxon>
        <taxon>Oomycota</taxon>
        <taxon>Saprolegniomycetes</taxon>
        <taxon>Saprolegniales</taxon>
        <taxon>Achlyaceae</taxon>
        <taxon>Achlya</taxon>
    </lineage>
</organism>
<evidence type="ECO:0000259" key="1">
    <source>
        <dbReference type="PROSITE" id="PS50235"/>
    </source>
</evidence>
<comment type="caution">
    <text evidence="2">The sequence shown here is derived from an EMBL/GenBank/DDBJ whole genome shotgun (WGS) entry which is preliminary data.</text>
</comment>
<dbReference type="CDD" id="cd20104">
    <property type="entry name" value="MBT_PHF20L1-like"/>
    <property type="match status" value="1"/>
</dbReference>